<sequence>MKKAIGTTQTHETCLTAEQAKHPKEDFFTGADKSCRYEHFNWGDGKIDMKLVCARPDATQTMQMTGTYEPNSYQMAMSVASKGSSPMETMNMKMTVDAKRVGDCEGSKG</sequence>
<evidence type="ECO:0000313" key="1">
    <source>
        <dbReference type="EMBL" id="QNP43846.1"/>
    </source>
</evidence>
<evidence type="ECO:0000313" key="2">
    <source>
        <dbReference type="Proteomes" id="UP000516134"/>
    </source>
</evidence>
<gene>
    <name evidence="1" type="ORF">H9L15_04200</name>
</gene>
<dbReference type="InterPro" id="IPR022061">
    <property type="entry name" value="DUF3617"/>
</dbReference>
<dbReference type="EMBL" id="CP060780">
    <property type="protein sequence ID" value="QNP43846.1"/>
    <property type="molecule type" value="Genomic_DNA"/>
</dbReference>
<dbReference type="RefSeq" id="WP_187715271.1">
    <property type="nucleotide sequence ID" value="NZ_CP060780.1"/>
</dbReference>
<accession>A0ABX6T300</accession>
<proteinExistence type="predicted"/>
<reference evidence="1 2" key="1">
    <citation type="submission" date="2020-08" db="EMBL/GenBank/DDBJ databases">
        <title>Genome sequence of Sphingomonas daechungensis KACC 18115T.</title>
        <authorList>
            <person name="Hyun D.-W."/>
            <person name="Bae J.-W."/>
        </authorList>
    </citation>
    <scope>NUCLEOTIDE SEQUENCE [LARGE SCALE GENOMIC DNA]</scope>
    <source>
        <strain evidence="1 2">KACC 18115</strain>
    </source>
</reference>
<dbReference type="Proteomes" id="UP000516134">
    <property type="component" value="Chromosome"/>
</dbReference>
<organism evidence="1 2">
    <name type="scientific">Sphingomonas daechungensis</name>
    <dbReference type="NCBI Taxonomy" id="1176646"/>
    <lineage>
        <taxon>Bacteria</taxon>
        <taxon>Pseudomonadati</taxon>
        <taxon>Pseudomonadota</taxon>
        <taxon>Alphaproteobacteria</taxon>
        <taxon>Sphingomonadales</taxon>
        <taxon>Sphingomonadaceae</taxon>
        <taxon>Sphingomonas</taxon>
    </lineage>
</organism>
<protein>
    <submittedName>
        <fullName evidence="1">DUF3617 domain-containing protein</fullName>
    </submittedName>
</protein>
<keyword evidence="2" id="KW-1185">Reference proteome</keyword>
<dbReference type="Pfam" id="PF12276">
    <property type="entry name" value="DUF3617"/>
    <property type="match status" value="1"/>
</dbReference>
<name>A0ABX6T300_9SPHN</name>